<gene>
    <name evidence="4" type="ORF">H8706_10445</name>
</gene>
<feature type="transmembrane region" description="Helical" evidence="1">
    <location>
        <begin position="334"/>
        <end position="353"/>
    </location>
</feature>
<dbReference type="InterPro" id="IPR008756">
    <property type="entry name" value="Peptidase_M56"/>
</dbReference>
<comment type="caution">
    <text evidence="4">The sequence shown here is derived from an EMBL/GenBank/DDBJ whole genome shotgun (WGS) entry which is preliminary data.</text>
</comment>
<evidence type="ECO:0000313" key="4">
    <source>
        <dbReference type="EMBL" id="MBC8597279.1"/>
    </source>
</evidence>
<reference evidence="4" key="1">
    <citation type="submission" date="2020-08" db="EMBL/GenBank/DDBJ databases">
        <title>Genome public.</title>
        <authorList>
            <person name="Liu C."/>
            <person name="Sun Q."/>
        </authorList>
    </citation>
    <scope>NUCLEOTIDE SEQUENCE</scope>
    <source>
        <strain evidence="4">NSJ-50</strain>
    </source>
</reference>
<dbReference type="Gene3D" id="3.30.457.10">
    <property type="entry name" value="Copper amine oxidase-like, N-terminal domain"/>
    <property type="match status" value="1"/>
</dbReference>
<dbReference type="SUPFAM" id="SSF55383">
    <property type="entry name" value="Copper amine oxidase, domain N"/>
    <property type="match status" value="1"/>
</dbReference>
<accession>A0A926FFF5</accession>
<dbReference type="EMBL" id="JACRTE010000019">
    <property type="protein sequence ID" value="MBC8597279.1"/>
    <property type="molecule type" value="Genomic_DNA"/>
</dbReference>
<feature type="transmembrane region" description="Helical" evidence="1">
    <location>
        <begin position="43"/>
        <end position="62"/>
    </location>
</feature>
<keyword evidence="1" id="KW-1133">Transmembrane helix</keyword>
<evidence type="ECO:0000313" key="5">
    <source>
        <dbReference type="Proteomes" id="UP000647416"/>
    </source>
</evidence>
<sequence>MTEIIKQIFEQNVISSIKFSVVIILLLALTKPVVKRYTAGFRYYSWLAVMLIFLIPFGKLGISYKIPISPVIMDIQSETRDIRNWYEQKLPQQTVTKTVPVKPNNGGQAENPPLEETTATVKYKTPIDVKLILSVIWLVGAVLFLILHIKRYFSFKRAVKRISSPLCDESTADILESEKQKLKITSDIPVRVSSAADTPMLVGIIHPFIILSENEFSDDELHFIFRHELIHYKRKDILYQLITLIFISLNWYNPFAYIMARAIEIDGETACDEKVIKGKAYETRVFYGEMLINFLKTQNQKKSYMTTTFFGGKKGMKKRLTLIASKKIRKKGTAAMAVLMAFTIAASVCAAAMSNEFFDEVFSGDTSYLADFVKTERQSVSDENYTLTLEQYLVAEKQAVVIFSIEAQTDAAIAEFNAVDERGNSTFWDMDTIGFGPVDYDKAYRSGFSTGSLNKKFDTERKRYFVLECNSIDNKDKIDFYICTNKIKGSPKIFIPMESNIETKTLKFDNIEVQYNPISIELSYPVTEKNVCDWCGIRTNYFYFRMKNGEIKTFNQLYRQDGSNIEANAGHFRAWAKRIIKPDEIKSIIVNDTEYPTDDVSNSKKIEIDNLLKPFTIKPYIKEHLWLPLREFCEKLGADIVWNESDRTATVTYRGSTYVFAPGSTKVIIDGETADYYNKEYDQTTFIDERGRMIVTPSFTERMDIDCHGYNMYNENGGINPNAMMHIAP</sequence>
<keyword evidence="1" id="KW-0812">Transmembrane</keyword>
<protein>
    <submittedName>
        <fullName evidence="4">DUF4179 domain-containing protein</fullName>
    </submittedName>
</protein>
<dbReference type="InterPro" id="IPR012854">
    <property type="entry name" value="Cu_amine_oxidase-like_N"/>
</dbReference>
<dbReference type="RefSeq" id="WP_262432591.1">
    <property type="nucleotide sequence ID" value="NZ_JACRTE010000019.1"/>
</dbReference>
<evidence type="ECO:0000259" key="3">
    <source>
        <dbReference type="Pfam" id="PF07833"/>
    </source>
</evidence>
<dbReference type="Pfam" id="PF07833">
    <property type="entry name" value="Cu_amine_oxidN1"/>
    <property type="match status" value="1"/>
</dbReference>
<dbReference type="InterPro" id="IPR052173">
    <property type="entry name" value="Beta-lactam_resp_regulator"/>
</dbReference>
<name>A0A926FFF5_9FIRM</name>
<dbReference type="Pfam" id="PF05569">
    <property type="entry name" value="Peptidase_M56"/>
    <property type="match status" value="1"/>
</dbReference>
<dbReference type="Proteomes" id="UP000647416">
    <property type="component" value="Unassembled WGS sequence"/>
</dbReference>
<dbReference type="CDD" id="cd07341">
    <property type="entry name" value="M56_BlaR1_MecR1_like"/>
    <property type="match status" value="1"/>
</dbReference>
<evidence type="ECO:0000259" key="2">
    <source>
        <dbReference type="Pfam" id="PF05569"/>
    </source>
</evidence>
<proteinExistence type="predicted"/>
<feature type="domain" description="Peptidase M56" evidence="2">
    <location>
        <begin position="15"/>
        <end position="323"/>
    </location>
</feature>
<keyword evidence="5" id="KW-1185">Reference proteome</keyword>
<feature type="domain" description="Copper amine oxidase-like N-terminal" evidence="3">
    <location>
        <begin position="614"/>
        <end position="700"/>
    </location>
</feature>
<evidence type="ECO:0000256" key="1">
    <source>
        <dbReference type="SAM" id="Phobius"/>
    </source>
</evidence>
<organism evidence="4 5">
    <name type="scientific">Qingrenia yutianensis</name>
    <dbReference type="NCBI Taxonomy" id="2763676"/>
    <lineage>
        <taxon>Bacteria</taxon>
        <taxon>Bacillati</taxon>
        <taxon>Bacillota</taxon>
        <taxon>Clostridia</taxon>
        <taxon>Eubacteriales</taxon>
        <taxon>Oscillospiraceae</taxon>
        <taxon>Qingrenia</taxon>
    </lineage>
</organism>
<feature type="transmembrane region" description="Helical" evidence="1">
    <location>
        <begin position="131"/>
        <end position="149"/>
    </location>
</feature>
<feature type="transmembrane region" description="Helical" evidence="1">
    <location>
        <begin position="12"/>
        <end position="31"/>
    </location>
</feature>
<keyword evidence="1" id="KW-0472">Membrane</keyword>
<dbReference type="AlphaFoldDB" id="A0A926FFF5"/>
<dbReference type="PANTHER" id="PTHR34978">
    <property type="entry name" value="POSSIBLE SENSOR-TRANSDUCER PROTEIN BLAR"/>
    <property type="match status" value="1"/>
</dbReference>
<dbReference type="InterPro" id="IPR036582">
    <property type="entry name" value="Mao_N_sf"/>
</dbReference>
<dbReference type="PANTHER" id="PTHR34978:SF3">
    <property type="entry name" value="SLR0241 PROTEIN"/>
    <property type="match status" value="1"/>
</dbReference>
<feature type="transmembrane region" description="Helical" evidence="1">
    <location>
        <begin position="237"/>
        <end position="253"/>
    </location>
</feature>